<feature type="transmembrane region" description="Helical" evidence="1">
    <location>
        <begin position="33"/>
        <end position="52"/>
    </location>
</feature>
<dbReference type="Proteomes" id="UP000092743">
    <property type="component" value="Chromosome"/>
</dbReference>
<reference evidence="2 3" key="1">
    <citation type="submission" date="2016-04" db="EMBL/GenBank/DDBJ databases">
        <title>High quality genome of the nematocidal Bacillus thuringiensis MYBT18246.</title>
        <authorList>
            <person name="Hollensteiner J."/>
            <person name="Poehlein A."/>
            <person name="Sproeer C."/>
            <person name="Bunk B."/>
            <person name="Rosenstiel P."/>
            <person name="Schulenburg H."/>
            <person name="Liesegang H."/>
        </authorList>
    </citation>
    <scope>NUCLEOTIDE SEQUENCE [LARGE SCALE GENOMIC DNA]</scope>
    <source>
        <strain evidence="2 3">MYBT18246</strain>
    </source>
</reference>
<dbReference type="InterPro" id="IPR025011">
    <property type="entry name" value="DUF3963"/>
</dbReference>
<dbReference type="AlphaFoldDB" id="A0A9W3SD97"/>
<keyword evidence="1" id="KW-0812">Transmembrane</keyword>
<dbReference type="EMBL" id="CP015350">
    <property type="protein sequence ID" value="ANS49059.1"/>
    <property type="molecule type" value="Genomic_DNA"/>
</dbReference>
<keyword evidence="1" id="KW-1133">Transmembrane helix</keyword>
<evidence type="ECO:0000256" key="1">
    <source>
        <dbReference type="SAM" id="Phobius"/>
    </source>
</evidence>
<dbReference type="Pfam" id="PF13124">
    <property type="entry name" value="DUF3963"/>
    <property type="match status" value="1"/>
</dbReference>
<keyword evidence="1" id="KW-0472">Membrane</keyword>
<evidence type="ECO:0000313" key="3">
    <source>
        <dbReference type="Proteomes" id="UP000092743"/>
    </source>
</evidence>
<accession>A0A9W3SD97</accession>
<gene>
    <name evidence="2" type="ORF">BT246_37110</name>
</gene>
<evidence type="ECO:0000313" key="2">
    <source>
        <dbReference type="EMBL" id="ANS49059.1"/>
    </source>
</evidence>
<protein>
    <submittedName>
        <fullName evidence="2">Uncharacterized protein</fullName>
    </submittedName>
</protein>
<sequence length="87" mass="10415">MNKKRLFELFIVTFVFLFLHVSTFTNEKFNDKLGSFTFIVLLLMLSIYTAFIEKYFDDIQKWIRNITCCFIRSGFSSSMDRLFLVLT</sequence>
<organism evidence="2 3">
    <name type="scientific">Bacillus thuringiensis</name>
    <dbReference type="NCBI Taxonomy" id="1428"/>
    <lineage>
        <taxon>Bacteria</taxon>
        <taxon>Bacillati</taxon>
        <taxon>Bacillota</taxon>
        <taxon>Bacilli</taxon>
        <taxon>Bacillales</taxon>
        <taxon>Bacillaceae</taxon>
        <taxon>Bacillus</taxon>
        <taxon>Bacillus cereus group</taxon>
    </lineage>
</organism>
<name>A0A9W3SD97_BACTU</name>
<proteinExistence type="predicted"/>